<feature type="region of interest" description="Disordered" evidence="1">
    <location>
        <begin position="577"/>
        <end position="596"/>
    </location>
</feature>
<accession>A0A0D2HEE3</accession>
<gene>
    <name evidence="2" type="ORF">Z518_00016</name>
</gene>
<feature type="compositionally biased region" description="Polar residues" evidence="1">
    <location>
        <begin position="745"/>
        <end position="754"/>
    </location>
</feature>
<sequence length="900" mass="102203">MLNFDYNFTSSRAGRRFSRYLIGDFTFALEQSRSRQKPFLQRNITRVLAYHQKRRERNFTPSILSKKSPSKSRESDDSPGGIPSEESSINIVAPVVASNGSETSPNPEALWSQDRQPPTNIAMGSKSQLSLQNAGENERNTRRSIRSLLDKAYEQPDAELTLDLSNIRKKLNFKTNFLDESERPAKRRKRDSVRCQCHLTIWDNRDGCAAIPLTTKSAYCRVTATETVSDGYFVDVELDKPFLVRAAELKVSIDTKQGSILGIIDKYFLEIKIIPCKADSPWPPMPILGKSDGDHFARDIRKTGSEELQGAVVARYTHLPQAPESDVPLSIFFLYEGRTYRTKYGLQVISTWRKGSSGSKPVKTEKTGLELDSFWAEKPNGINLPNGMHKESNLSKLVQPRPPEVCYNFCSTISTQADQDFRVATVKGYRCPLCAIWKSSRLNNLQFHLSTMHSKYRFSVQKPRRDPSSNELTHIQIKVDLAAPVRKEEDTKSFEWQAPEKPFDLPAYVEGDHSWLGVSSYKKSPLNEPVPNTGVKRPVSGFLPAKDVPDFRKPQRKKFRAITLETKYAEAEPVYTSISHRPVSPSEESRSETDDEIDNEWQIQLHMERLDLIGTREGWNDYERELRKRWDRHRMEEQLEHSRYLSNSLIRFVRKNRSWLKDGDDQLLLVFFEFLEQLKERGVIDDNVVCDVNELIFQNAPAASPTPKPAEINGALAPRKEGVRTRSQTRSPYPNELNGIRSKSKTPQPRTPKTTAPPPNSLKAGAFVCGICSQPIKHMIKDVIWCKDPECKTPRTMYHRQCAQSHRGTKCQGRDKNTSKPTIVEMGHDPCMDLRWVMGRSSGSGSPARPIHDNTEAAAESTGEFDASNWSCRACIARQNKAIKTRDLATTSAMPMSSPR</sequence>
<dbReference type="OrthoDB" id="166746at2759"/>
<dbReference type="AlphaFoldDB" id="A0A0D2HEE3"/>
<dbReference type="GeneID" id="25288087"/>
<dbReference type="EMBL" id="KN847475">
    <property type="protein sequence ID" value="KIX08938.1"/>
    <property type="molecule type" value="Genomic_DNA"/>
</dbReference>
<feature type="region of interest" description="Disordered" evidence="1">
    <location>
        <begin position="58"/>
        <end position="123"/>
    </location>
</feature>
<evidence type="ECO:0008006" key="4">
    <source>
        <dbReference type="Google" id="ProtNLM"/>
    </source>
</evidence>
<feature type="region of interest" description="Disordered" evidence="1">
    <location>
        <begin position="841"/>
        <end position="860"/>
    </location>
</feature>
<dbReference type="RefSeq" id="XP_013276074.1">
    <property type="nucleotide sequence ID" value="XM_013420620.1"/>
</dbReference>
<dbReference type="VEuPathDB" id="FungiDB:Z518_00016"/>
<evidence type="ECO:0000313" key="3">
    <source>
        <dbReference type="Proteomes" id="UP000053617"/>
    </source>
</evidence>
<reference evidence="2 3" key="1">
    <citation type="submission" date="2015-01" db="EMBL/GenBank/DDBJ databases">
        <title>The Genome Sequence of Rhinocladiella mackenzie CBS 650.93.</title>
        <authorList>
            <consortium name="The Broad Institute Genomics Platform"/>
            <person name="Cuomo C."/>
            <person name="de Hoog S."/>
            <person name="Gorbushina A."/>
            <person name="Stielow B."/>
            <person name="Teixiera M."/>
            <person name="Abouelleil A."/>
            <person name="Chapman S.B."/>
            <person name="Priest M."/>
            <person name="Young S.K."/>
            <person name="Wortman J."/>
            <person name="Nusbaum C."/>
            <person name="Birren B."/>
        </authorList>
    </citation>
    <scope>NUCLEOTIDE SEQUENCE [LARGE SCALE GENOMIC DNA]</scope>
    <source>
        <strain evidence="2 3">CBS 650.93</strain>
    </source>
</reference>
<dbReference type="CDD" id="cd21552">
    <property type="entry name" value="VEFS-box_ctSUZ12-like"/>
    <property type="match status" value="1"/>
</dbReference>
<keyword evidence="3" id="KW-1185">Reference proteome</keyword>
<proteinExistence type="predicted"/>
<dbReference type="HOGENOM" id="CLU_012286_0_0_1"/>
<organism evidence="2 3">
    <name type="scientific">Rhinocladiella mackenziei CBS 650.93</name>
    <dbReference type="NCBI Taxonomy" id="1442369"/>
    <lineage>
        <taxon>Eukaryota</taxon>
        <taxon>Fungi</taxon>
        <taxon>Dikarya</taxon>
        <taxon>Ascomycota</taxon>
        <taxon>Pezizomycotina</taxon>
        <taxon>Eurotiomycetes</taxon>
        <taxon>Chaetothyriomycetidae</taxon>
        <taxon>Chaetothyriales</taxon>
        <taxon>Herpotrichiellaceae</taxon>
        <taxon>Rhinocladiella</taxon>
    </lineage>
</organism>
<name>A0A0D2HEE3_9EURO</name>
<evidence type="ECO:0000313" key="2">
    <source>
        <dbReference type="EMBL" id="KIX08938.1"/>
    </source>
</evidence>
<protein>
    <recommendedName>
        <fullName evidence="4">Polycomb protein VEFS-Box domain-containing protein</fullName>
    </recommendedName>
</protein>
<dbReference type="STRING" id="1442369.A0A0D2HEE3"/>
<dbReference type="Proteomes" id="UP000053617">
    <property type="component" value="Unassembled WGS sequence"/>
</dbReference>
<feature type="region of interest" description="Disordered" evidence="1">
    <location>
        <begin position="701"/>
        <end position="760"/>
    </location>
</feature>
<evidence type="ECO:0000256" key="1">
    <source>
        <dbReference type="SAM" id="MobiDB-lite"/>
    </source>
</evidence>